<dbReference type="EMBL" id="CVRI01000054">
    <property type="protein sequence ID" value="CRL00249.1"/>
    <property type="molecule type" value="Genomic_DNA"/>
</dbReference>
<accession>A0A1J1IP35</accession>
<reference evidence="2 3" key="1">
    <citation type="submission" date="2015-04" db="EMBL/GenBank/DDBJ databases">
        <authorList>
            <person name="Syromyatnikov M.Y."/>
            <person name="Popov V.N."/>
        </authorList>
    </citation>
    <scope>NUCLEOTIDE SEQUENCE [LARGE SCALE GENOMIC DNA]</scope>
</reference>
<name>A0A1J1IP35_9DIPT</name>
<protein>
    <submittedName>
        <fullName evidence="2">CLUMA_CG013522, isoform A</fullName>
    </submittedName>
</protein>
<dbReference type="AlphaFoldDB" id="A0A1J1IP35"/>
<gene>
    <name evidence="2" type="ORF">CLUMA_CG013522</name>
</gene>
<organism evidence="2 3">
    <name type="scientific">Clunio marinus</name>
    <dbReference type="NCBI Taxonomy" id="568069"/>
    <lineage>
        <taxon>Eukaryota</taxon>
        <taxon>Metazoa</taxon>
        <taxon>Ecdysozoa</taxon>
        <taxon>Arthropoda</taxon>
        <taxon>Hexapoda</taxon>
        <taxon>Insecta</taxon>
        <taxon>Pterygota</taxon>
        <taxon>Neoptera</taxon>
        <taxon>Endopterygota</taxon>
        <taxon>Diptera</taxon>
        <taxon>Nematocera</taxon>
        <taxon>Chironomoidea</taxon>
        <taxon>Chironomidae</taxon>
        <taxon>Clunio</taxon>
    </lineage>
</organism>
<sequence>MSQSSSELIPDIKSIDICSETDNVSSQCSEVADEIKKLNVESKESEESSSNSSEHEKSSSSCSDPTSTTSSSSSECQPTQIKRKRKRKRPRKRKIIAAYEVPKPFTDRYKRIKISMGSSLPKIHIRFDDEGLLDKATSEFNLKPRVIHALSVNLQIHEDFNVKKTGTEIIEEKLTRKSVEKPQNYNSVIYLKPRIIKAIILG</sequence>
<evidence type="ECO:0000313" key="2">
    <source>
        <dbReference type="EMBL" id="CRL00249.1"/>
    </source>
</evidence>
<feature type="region of interest" description="Disordered" evidence="1">
    <location>
        <begin position="37"/>
        <end position="95"/>
    </location>
</feature>
<feature type="compositionally biased region" description="Basic residues" evidence="1">
    <location>
        <begin position="81"/>
        <end position="95"/>
    </location>
</feature>
<feature type="compositionally biased region" description="Basic and acidic residues" evidence="1">
    <location>
        <begin position="37"/>
        <end position="46"/>
    </location>
</feature>
<keyword evidence="3" id="KW-1185">Reference proteome</keyword>
<evidence type="ECO:0000256" key="1">
    <source>
        <dbReference type="SAM" id="MobiDB-lite"/>
    </source>
</evidence>
<dbReference type="Proteomes" id="UP000183832">
    <property type="component" value="Unassembled WGS sequence"/>
</dbReference>
<dbReference type="OrthoDB" id="10604003at2759"/>
<feature type="compositionally biased region" description="Low complexity" evidence="1">
    <location>
        <begin position="59"/>
        <end position="74"/>
    </location>
</feature>
<evidence type="ECO:0000313" key="3">
    <source>
        <dbReference type="Proteomes" id="UP000183832"/>
    </source>
</evidence>
<proteinExistence type="predicted"/>